<dbReference type="RefSeq" id="WP_158053432.1">
    <property type="nucleotide sequence ID" value="NZ_WBKB01000013.1"/>
</dbReference>
<comment type="caution">
    <text evidence="1">The sequence shown here is derived from an EMBL/GenBank/DDBJ whole genome shotgun (WGS) entry which is preliminary data.</text>
</comment>
<dbReference type="AlphaFoldDB" id="A0A7J5B793"/>
<organism evidence="1 2">
    <name type="scientific">Gulosibacter chungangensis</name>
    <dbReference type="NCBI Taxonomy" id="979746"/>
    <lineage>
        <taxon>Bacteria</taxon>
        <taxon>Bacillati</taxon>
        <taxon>Actinomycetota</taxon>
        <taxon>Actinomycetes</taxon>
        <taxon>Micrococcales</taxon>
        <taxon>Microbacteriaceae</taxon>
        <taxon>Gulosibacter</taxon>
    </lineage>
</organism>
<dbReference type="Proteomes" id="UP000433493">
    <property type="component" value="Unassembled WGS sequence"/>
</dbReference>
<dbReference type="OrthoDB" id="3784047at2"/>
<reference evidence="1 2" key="1">
    <citation type="submission" date="2019-09" db="EMBL/GenBank/DDBJ databases">
        <title>Phylogeny of genus Pseudoclavibacter and closely related genus.</title>
        <authorList>
            <person name="Li Y."/>
        </authorList>
    </citation>
    <scope>NUCLEOTIDE SEQUENCE [LARGE SCALE GENOMIC DNA]</scope>
    <source>
        <strain evidence="1 2">KCTC 13959</strain>
    </source>
</reference>
<protein>
    <submittedName>
        <fullName evidence="1">Uncharacterized protein</fullName>
    </submittedName>
</protein>
<accession>A0A7J5B793</accession>
<gene>
    <name evidence="1" type="ORF">F8O05_14320</name>
</gene>
<keyword evidence="2" id="KW-1185">Reference proteome</keyword>
<name>A0A7J5B793_9MICO</name>
<proteinExistence type="predicted"/>
<sequence length="362" mass="39505">MHLPIRAQGTTLTDEQAKILDDEFFLSNPLSHFSSRVSMLLETARSSYEATPENEPEFFNALGLDSADTALKFDAQHRSVQVAIDALSLRHQAAEALTRFIYARVAATPRKGDAKSTWLAVADSPTPMTKVIEANKAALDADPHRFLQLLFPPGTVVQRPVVGAAETAVAWANHAVWLLTNDELSINAAHNKLKHGLATSARGDVRIELITTPPNEDSTIPASAFGEGKSIPLFDRPMLTYLSRPPKELRQGLEAVSLRVDLPVVLAETWMMANVYAAMFHIAAREHYGENLPEGVAPYPTLVVGRLPEHVIGGRPLGYRSAVTLPPDGTTAPRPSGVAFFKQFWPMIIDFESKTEGVVVDG</sequence>
<dbReference type="EMBL" id="WBKB01000013">
    <property type="protein sequence ID" value="KAB1640690.1"/>
    <property type="molecule type" value="Genomic_DNA"/>
</dbReference>
<evidence type="ECO:0000313" key="2">
    <source>
        <dbReference type="Proteomes" id="UP000433493"/>
    </source>
</evidence>
<evidence type="ECO:0000313" key="1">
    <source>
        <dbReference type="EMBL" id="KAB1640690.1"/>
    </source>
</evidence>